<dbReference type="EMBL" id="FSSB01000018">
    <property type="protein sequence ID" value="SIO95401.1"/>
    <property type="molecule type" value="Genomic_DNA"/>
</dbReference>
<evidence type="ECO:0008006" key="3">
    <source>
        <dbReference type="Google" id="ProtNLM"/>
    </source>
</evidence>
<reference evidence="1 2" key="1">
    <citation type="submission" date="2016-12" db="EMBL/GenBank/DDBJ databases">
        <authorList>
            <person name="Song W.-J."/>
            <person name="Kurnit D.M."/>
        </authorList>
    </citation>
    <scope>NUCLEOTIDE SEQUENCE [LARGE SCALE GENOMIC DNA]</scope>
    <source>
        <strain evidence="1 2">CECT 9026</strain>
    </source>
</reference>
<evidence type="ECO:0000313" key="1">
    <source>
        <dbReference type="EMBL" id="SIO95401.1"/>
    </source>
</evidence>
<evidence type="ECO:0000313" key="2">
    <source>
        <dbReference type="Proteomes" id="UP000184774"/>
    </source>
</evidence>
<sequence length="147" mass="17374">MIEHSIVFIELDTQKEFIEIAYIEEQRGATPIHFGRISSSKVAIKKFARQFQTKYPKALLLRNNIHYEGTANWSLKHLRWLTELVLPHSAQQIVLQEAIQTITERMTRLERLDNELSHQVKTWRYYPVVKAIQALRGENARCNRRDC</sequence>
<dbReference type="Proteomes" id="UP000184774">
    <property type="component" value="Unassembled WGS sequence"/>
</dbReference>
<name>A0A1N6M7H5_9VIBR</name>
<protein>
    <recommendedName>
        <fullName evidence="3">Transposase</fullName>
    </recommendedName>
</protein>
<proteinExistence type="predicted"/>
<dbReference type="AlphaFoldDB" id="A0A1N6M7H5"/>
<accession>A0A1N6M7H5</accession>
<organism evidence="1 2">
    <name type="scientific">Vibrio spartinae</name>
    <dbReference type="NCBI Taxonomy" id="1918945"/>
    <lineage>
        <taxon>Bacteria</taxon>
        <taxon>Pseudomonadati</taxon>
        <taxon>Pseudomonadota</taxon>
        <taxon>Gammaproteobacteria</taxon>
        <taxon>Vibrionales</taxon>
        <taxon>Vibrionaceae</taxon>
        <taxon>Vibrio</taxon>
    </lineage>
</organism>
<gene>
    <name evidence="1" type="ORF">VSP9026_03144</name>
</gene>